<sequence>MLKRFAAALSLAATFLPAVAADLPAHPFIHVTAGAEFYVMPDIGEIDIDITSLETDPDTAWKEVNARLEESRALFAQHGVAPEDVLVQDIVRRPRKVEVLPEGQPLPMETRVSIHLTVRDLSQWTPLMRSVLVMKNIESLAVSFNRSDRDKIETDLLNEALAKARLKAQLIAKGLGARLGPATGVSVEPLKNLSNSMGMSSDPYARNVGDRRAPPKGAEMALVAAMRLAQMADVIYRIGGAPARK</sequence>
<feature type="chain" id="PRO_5047490236" evidence="1">
    <location>
        <begin position="21"/>
        <end position="245"/>
    </location>
</feature>
<keyword evidence="1" id="KW-0732">Signal</keyword>
<dbReference type="PANTHER" id="PTHR34387:SF1">
    <property type="entry name" value="PERIPLASMIC IMMUNOGENIC PROTEIN"/>
    <property type="match status" value="1"/>
</dbReference>
<dbReference type="PANTHER" id="PTHR34387">
    <property type="entry name" value="SLR1258 PROTEIN"/>
    <property type="match status" value="1"/>
</dbReference>
<comment type="caution">
    <text evidence="2">The sequence shown here is derived from an EMBL/GenBank/DDBJ whole genome shotgun (WGS) entry which is preliminary data.</text>
</comment>
<evidence type="ECO:0000256" key="1">
    <source>
        <dbReference type="SAM" id="SignalP"/>
    </source>
</evidence>
<gene>
    <name evidence="2" type="ORF">NX780_02695</name>
</gene>
<evidence type="ECO:0000313" key="3">
    <source>
        <dbReference type="Proteomes" id="UP001206572"/>
    </source>
</evidence>
<organism evidence="2 3">
    <name type="scientific">Massilia agri</name>
    <dbReference type="NCBI Taxonomy" id="1886785"/>
    <lineage>
        <taxon>Bacteria</taxon>
        <taxon>Pseudomonadati</taxon>
        <taxon>Pseudomonadota</taxon>
        <taxon>Betaproteobacteria</taxon>
        <taxon>Burkholderiales</taxon>
        <taxon>Oxalobacteraceae</taxon>
        <taxon>Telluria group</taxon>
        <taxon>Massilia</taxon>
    </lineage>
</organism>
<dbReference type="Proteomes" id="UP001206572">
    <property type="component" value="Unassembled WGS sequence"/>
</dbReference>
<keyword evidence="3" id="KW-1185">Reference proteome</keyword>
<reference evidence="2 3" key="1">
    <citation type="submission" date="2022-08" db="EMBL/GenBank/DDBJ databases">
        <title>Reclassification of Massilia species as members of the genera Telluria, Duganella, Pseudoduganella, Mokoshia gen. nov. and Zemynaea gen. nov. using orthogonal and non-orthogonal genome-based approaches.</title>
        <authorList>
            <person name="Bowman J.P."/>
        </authorList>
    </citation>
    <scope>NUCLEOTIDE SEQUENCE [LARGE SCALE GENOMIC DNA]</scope>
    <source>
        <strain evidence="2 3">JCM 31661</strain>
    </source>
</reference>
<dbReference type="Pfam" id="PF04402">
    <property type="entry name" value="SIMPL"/>
    <property type="match status" value="1"/>
</dbReference>
<dbReference type="Gene3D" id="3.30.70.2970">
    <property type="entry name" value="Protein of unknown function (DUF541), domain 2"/>
    <property type="match status" value="1"/>
</dbReference>
<accession>A0ABT2AG95</accession>
<dbReference type="EMBL" id="JANUHA010000001">
    <property type="protein sequence ID" value="MCS0595247.1"/>
    <property type="molecule type" value="Genomic_DNA"/>
</dbReference>
<dbReference type="RefSeq" id="WP_258826318.1">
    <property type="nucleotide sequence ID" value="NZ_JANUHA010000001.1"/>
</dbReference>
<dbReference type="InterPro" id="IPR007497">
    <property type="entry name" value="SIMPL/DUF541"/>
</dbReference>
<protein>
    <submittedName>
        <fullName evidence="2">SIMPL domain-containing protein</fullName>
    </submittedName>
</protein>
<dbReference type="Gene3D" id="3.30.110.170">
    <property type="entry name" value="Protein of unknown function (DUF541), domain 1"/>
    <property type="match status" value="1"/>
</dbReference>
<name>A0ABT2AG95_9BURK</name>
<proteinExistence type="predicted"/>
<dbReference type="InterPro" id="IPR052022">
    <property type="entry name" value="26kDa_periplasmic_antigen"/>
</dbReference>
<feature type="signal peptide" evidence="1">
    <location>
        <begin position="1"/>
        <end position="20"/>
    </location>
</feature>
<evidence type="ECO:0000313" key="2">
    <source>
        <dbReference type="EMBL" id="MCS0595247.1"/>
    </source>
</evidence>